<feature type="region of interest" description="Disordered" evidence="2">
    <location>
        <begin position="86"/>
        <end position="129"/>
    </location>
</feature>
<feature type="coiled-coil region" evidence="1">
    <location>
        <begin position="459"/>
        <end position="490"/>
    </location>
</feature>
<protein>
    <submittedName>
        <fullName evidence="3">Nucleoplasmin</fullName>
    </submittedName>
</protein>
<proteinExistence type="predicted"/>
<comment type="caution">
    <text evidence="3">The sequence shown here is derived from an EMBL/GenBank/DDBJ whole genome shotgun (WGS) entry which is preliminary data.</text>
</comment>
<evidence type="ECO:0000256" key="1">
    <source>
        <dbReference type="SAM" id="Coils"/>
    </source>
</evidence>
<evidence type="ECO:0000313" key="4">
    <source>
        <dbReference type="Proteomes" id="UP001146793"/>
    </source>
</evidence>
<feature type="compositionally biased region" description="Basic and acidic residues" evidence="2">
    <location>
        <begin position="339"/>
        <end position="348"/>
    </location>
</feature>
<dbReference type="Proteomes" id="UP001146793">
    <property type="component" value="Unassembled WGS sequence"/>
</dbReference>
<organism evidence="3 4">
    <name type="scientific">Anaeramoeba flamelloides</name>
    <dbReference type="NCBI Taxonomy" id="1746091"/>
    <lineage>
        <taxon>Eukaryota</taxon>
        <taxon>Metamonada</taxon>
        <taxon>Anaeramoebidae</taxon>
        <taxon>Anaeramoeba</taxon>
    </lineage>
</organism>
<gene>
    <name evidence="3" type="ORF">M0812_18724</name>
</gene>
<feature type="compositionally biased region" description="Polar residues" evidence="2">
    <location>
        <begin position="326"/>
        <end position="338"/>
    </location>
</feature>
<evidence type="ECO:0000256" key="2">
    <source>
        <dbReference type="SAM" id="MobiDB-lite"/>
    </source>
</evidence>
<sequence length="1185" mass="139875">MSVKFKVIVHIETNKMVVPVRHPESATIDQLLTTIRERNYFIKKKLIDLTNSSGECLLKEDYVGNVAHSGDSLYCVFKETVCHSSSSLQNQQSNSHNDHNQQKKKVEKEKSHSQYGACLPNPKQKMQSKLDVAPLKLKPRKQKAPEKVTMEQLLRRSKEYDRKIEYDSESEIEAENNPNTIWDSNHLNKRKIEANKSDYEYFSQLDSESELEENPKYRIRSNFYDAVQLKNDKFVSKIQMKKTHCRRKNKSFLSSDIDILDTYTDLISEIDQYNNESNSEDQNNSNLQTLKDKYKSRINSTQTHDSNGSKIKKNSKSQKKGVFEESSLSKSEQENVNINEDKGSKRGEKINNNIVSNLRIDFPISNKILSEKILMTQDQNEKIFKEKTKNNKLKYKNENGLNSEESLPRFTKRNNKKEISEKINKINKMENVNINNKKMDNNLKEGDNYKKRNKNIQENKQHKLLIIDLEDENKRILQNEKRELEKLKYELLLDESGSDIEDDKLEDQLETEELYDKIIYTNVDDVNDDDINDDDIYDISDDKEEEETNQVYDKIIYTNLEDDDYDDSEDMYNMYEEEKEEEEDDDDDEEQEEENFEESNETRENKIITKENEKKRKNRDNKKFIVFIKSKNKNPPTKTQLYISSTTITIIDKNKNMIQNPIDTCIFQIHKTRKKIAKINFEEKNLIIEFQSAKDCMKFNKIYYYRKYQINNLKDNHRSSVFETCENASSPKIFRSNTKIEIEFNRKKGEELNLPKKQDSGDGEDSYKAHLWQKPQQEEKDHDLKKMKLFKISIVDMYNSHLKTVYLHIGHGRLRIVDAWDRVNKNIITKCRFYYERKPQVLVIGETEYRIKFFKKREMKEFIKLMKLEKSKPIPKSKNDLKNQIEKYKIEIENFNVDIYDKESELLGKGTLSIKNFHVYLKNPRGRDYQDHISNVSLSKSNKYPNIGRINFKGLNLSFFIIFSNLNLKNKFSKLLKCELELTKKQKYDISIIGKPPIKNTKGEIITNKGKILINTDQISYVSKLELVKLERHTTQKKLARIIINNAVLSVSFPSLIKITNFTALVKKSHKLKKKNEKYQLNTNISILENTSDVLIHGKIKITENKINIIREDQKRIISKIERTFLKVDPENHLEFSLFFTDSHSKIIILFDNEENSKNIQNIIPVLPTKHIKKIVRKLKKKMIK</sequence>
<keyword evidence="1" id="KW-0175">Coiled coil</keyword>
<feature type="compositionally biased region" description="Basic and acidic residues" evidence="2">
    <location>
        <begin position="600"/>
        <end position="614"/>
    </location>
</feature>
<feature type="compositionally biased region" description="Acidic residues" evidence="2">
    <location>
        <begin position="576"/>
        <end position="599"/>
    </location>
</feature>
<feature type="region of interest" description="Disordered" evidence="2">
    <location>
        <begin position="299"/>
        <end position="348"/>
    </location>
</feature>
<dbReference type="EMBL" id="JANTQA010000036">
    <property type="protein sequence ID" value="KAJ3436663.1"/>
    <property type="molecule type" value="Genomic_DNA"/>
</dbReference>
<feature type="compositionally biased region" description="Acidic residues" evidence="2">
    <location>
        <begin position="527"/>
        <end position="548"/>
    </location>
</feature>
<feature type="compositionally biased region" description="Basic and acidic residues" evidence="2">
    <location>
        <begin position="96"/>
        <end position="112"/>
    </location>
</feature>
<evidence type="ECO:0000313" key="3">
    <source>
        <dbReference type="EMBL" id="KAJ3436663.1"/>
    </source>
</evidence>
<feature type="compositionally biased region" description="Low complexity" evidence="2">
    <location>
        <begin position="86"/>
        <end position="95"/>
    </location>
</feature>
<name>A0AAV7Z4C2_9EUKA</name>
<feature type="compositionally biased region" description="Basic residues" evidence="2">
    <location>
        <begin position="310"/>
        <end position="319"/>
    </location>
</feature>
<reference evidence="3" key="1">
    <citation type="submission" date="2022-08" db="EMBL/GenBank/DDBJ databases">
        <title>Novel sulphate-reducing endosymbionts in the free-living metamonad Anaeramoeba.</title>
        <authorList>
            <person name="Jerlstrom-Hultqvist J."/>
            <person name="Cepicka I."/>
            <person name="Gallot-Lavallee L."/>
            <person name="Salas-Leiva D."/>
            <person name="Curtis B.A."/>
            <person name="Zahonova K."/>
            <person name="Pipaliya S."/>
            <person name="Dacks J."/>
            <person name="Roger A.J."/>
        </authorList>
    </citation>
    <scope>NUCLEOTIDE SEQUENCE</scope>
    <source>
        <strain evidence="3">Busselton2</strain>
    </source>
</reference>
<feature type="region of interest" description="Disordered" evidence="2">
    <location>
        <begin position="576"/>
        <end position="615"/>
    </location>
</feature>
<accession>A0AAV7Z4C2</accession>
<feature type="region of interest" description="Disordered" evidence="2">
    <location>
        <begin position="527"/>
        <end position="550"/>
    </location>
</feature>
<dbReference type="AlphaFoldDB" id="A0AAV7Z4C2"/>